<keyword evidence="1" id="KW-0812">Transmembrane</keyword>
<proteinExistence type="predicted"/>
<feature type="transmembrane region" description="Helical" evidence="1">
    <location>
        <begin position="45"/>
        <end position="64"/>
    </location>
</feature>
<evidence type="ECO:0008006" key="4">
    <source>
        <dbReference type="Google" id="ProtNLM"/>
    </source>
</evidence>
<keyword evidence="3" id="KW-1185">Reference proteome</keyword>
<organism evidence="2 3">
    <name type="scientific">Nocardia higoensis</name>
    <dbReference type="NCBI Taxonomy" id="228599"/>
    <lineage>
        <taxon>Bacteria</taxon>
        <taxon>Bacillati</taxon>
        <taxon>Actinomycetota</taxon>
        <taxon>Actinomycetes</taxon>
        <taxon>Mycobacteriales</taxon>
        <taxon>Nocardiaceae</taxon>
        <taxon>Nocardia</taxon>
    </lineage>
</organism>
<accession>A0ABS0DIK5</accession>
<sequence>MIVLPEPTERKDPAHVARRLLDLTAFGLVLAGVLVMVVIGKADPTVIAAAGAFVATVFGLWIRLARPTRRDNNNNNNQ</sequence>
<keyword evidence="1" id="KW-1133">Transmembrane helix</keyword>
<protein>
    <recommendedName>
        <fullName evidence="4">DUF3040 family protein</fullName>
    </recommendedName>
</protein>
<reference evidence="2 3" key="1">
    <citation type="submission" date="2020-10" db="EMBL/GenBank/DDBJ databases">
        <title>Identification of Nocardia species via Next-generation sequencing and recognition of intraspecies genetic diversity.</title>
        <authorList>
            <person name="Li P."/>
            <person name="Li P."/>
            <person name="Lu B."/>
        </authorList>
    </citation>
    <scope>NUCLEOTIDE SEQUENCE [LARGE SCALE GENOMIC DNA]</scope>
    <source>
        <strain evidence="2 3">BJ06-0143</strain>
    </source>
</reference>
<dbReference type="RefSeq" id="WP_195005130.1">
    <property type="nucleotide sequence ID" value="NZ_JADLQN010000012.1"/>
</dbReference>
<feature type="transmembrane region" description="Helical" evidence="1">
    <location>
        <begin position="20"/>
        <end position="39"/>
    </location>
</feature>
<evidence type="ECO:0000256" key="1">
    <source>
        <dbReference type="SAM" id="Phobius"/>
    </source>
</evidence>
<evidence type="ECO:0000313" key="3">
    <source>
        <dbReference type="Proteomes" id="UP000707731"/>
    </source>
</evidence>
<evidence type="ECO:0000313" key="2">
    <source>
        <dbReference type="EMBL" id="MBF6358291.1"/>
    </source>
</evidence>
<comment type="caution">
    <text evidence="2">The sequence shown here is derived from an EMBL/GenBank/DDBJ whole genome shotgun (WGS) entry which is preliminary data.</text>
</comment>
<name>A0ABS0DIK5_9NOCA</name>
<gene>
    <name evidence="2" type="ORF">IU449_27720</name>
</gene>
<dbReference type="EMBL" id="JADLQN010000012">
    <property type="protein sequence ID" value="MBF6358291.1"/>
    <property type="molecule type" value="Genomic_DNA"/>
</dbReference>
<keyword evidence="1" id="KW-0472">Membrane</keyword>
<dbReference type="Proteomes" id="UP000707731">
    <property type="component" value="Unassembled WGS sequence"/>
</dbReference>